<proteinExistence type="predicted"/>
<organism evidence="1 2">
    <name type="scientific">Eretmocerus hayati</name>
    <dbReference type="NCBI Taxonomy" id="131215"/>
    <lineage>
        <taxon>Eukaryota</taxon>
        <taxon>Metazoa</taxon>
        <taxon>Ecdysozoa</taxon>
        <taxon>Arthropoda</taxon>
        <taxon>Hexapoda</taxon>
        <taxon>Insecta</taxon>
        <taxon>Pterygota</taxon>
        <taxon>Neoptera</taxon>
        <taxon>Endopterygota</taxon>
        <taxon>Hymenoptera</taxon>
        <taxon>Apocrita</taxon>
        <taxon>Proctotrupomorpha</taxon>
        <taxon>Chalcidoidea</taxon>
        <taxon>Aphelinidae</taxon>
        <taxon>Aphelininae</taxon>
        <taxon>Eretmocerus</taxon>
    </lineage>
</organism>
<dbReference type="Proteomes" id="UP001239111">
    <property type="component" value="Chromosome 3"/>
</dbReference>
<gene>
    <name evidence="1" type="ORF">QAD02_002244</name>
</gene>
<comment type="caution">
    <text evidence="1">The sequence shown here is derived from an EMBL/GenBank/DDBJ whole genome shotgun (WGS) entry which is preliminary data.</text>
</comment>
<dbReference type="EMBL" id="CM056743">
    <property type="protein sequence ID" value="KAJ8670985.1"/>
    <property type="molecule type" value="Genomic_DNA"/>
</dbReference>
<reference evidence="1" key="1">
    <citation type="submission" date="2023-04" db="EMBL/GenBank/DDBJ databases">
        <title>A chromosome-level genome assembly of the parasitoid wasp Eretmocerus hayati.</title>
        <authorList>
            <person name="Zhong Y."/>
            <person name="Liu S."/>
            <person name="Liu Y."/>
        </authorList>
    </citation>
    <scope>NUCLEOTIDE SEQUENCE</scope>
    <source>
        <strain evidence="1">ZJU_SS_LIU_2023</strain>
    </source>
</reference>
<protein>
    <submittedName>
        <fullName evidence="1">Uncharacterized protein</fullName>
    </submittedName>
</protein>
<name>A0ACC2NIK2_9HYME</name>
<evidence type="ECO:0000313" key="1">
    <source>
        <dbReference type="EMBL" id="KAJ8670985.1"/>
    </source>
</evidence>
<keyword evidence="2" id="KW-1185">Reference proteome</keyword>
<evidence type="ECO:0000313" key="2">
    <source>
        <dbReference type="Proteomes" id="UP001239111"/>
    </source>
</evidence>
<accession>A0ACC2NIK2</accession>
<sequence>MTKRPFDDSEMNELQKKLEIKHPPTQSNDENSSSIYEGNDSYDERTTKYYVQCYEEDLKNSENQKSEDDVFETVSEDSGYSGIWFSDSHDSDNPDDEQLYTQINGGNEKTKFINDDNLRNLLQNQEDNLIVDFDLYSYRNTLLVSIRTGMSEPDGYELTDFLDLQDNFPGDKICEYPFKNINT</sequence>